<dbReference type="SUPFAM" id="SSF52047">
    <property type="entry name" value="RNI-like"/>
    <property type="match status" value="1"/>
</dbReference>
<sequence>MIEKIDWNNILYFKDIESYLSFVDSIELSICNSKLKDKIYNNKSKLFQLREYLKKEGYVTFEVEVEGERNTYESPFHPIREEIQESVNQFEIGLKTLKPTVETLIIYDQYDYLYSYKIADKFVNITTLNLNLCTIARKMFQYLLNNLKLTELSIKSTAILFSINCHGEVIMPQSLKKIELIDSKYCFVNHEINPLRFRRKNFYGGAGSLILSEQHIESLNTLYCRERGSSDLTEFIELNPQLKSLILHQYELSQDEISVLIKNNQIEHLDCELSIDPISESGPHIFESLKSLVTVAGRDISCFFNIVKSCPNLVRLTTYIGNIQGIHNSIYYASRLKGLKYYAIKSYKNQIFKEVINFPVMNELKELELTNYNPENLDWSQLSLLPKLKMVKFFGYHVKNNCGSFVPEIQSTKTWKLVPFEDSMTYHKL</sequence>
<dbReference type="AlphaFoldDB" id="A0A137NWK2"/>
<dbReference type="InterPro" id="IPR032675">
    <property type="entry name" value="LRR_dom_sf"/>
</dbReference>
<keyword evidence="2" id="KW-1185">Reference proteome</keyword>
<reference evidence="1 2" key="1">
    <citation type="journal article" date="2015" name="Genome Biol. Evol.">
        <title>Phylogenomic analyses indicate that early fungi evolved digesting cell walls of algal ancestors of land plants.</title>
        <authorList>
            <person name="Chang Y."/>
            <person name="Wang S."/>
            <person name="Sekimoto S."/>
            <person name="Aerts A.L."/>
            <person name="Choi C."/>
            <person name="Clum A."/>
            <person name="LaButti K.M."/>
            <person name="Lindquist E.A."/>
            <person name="Yee Ngan C."/>
            <person name="Ohm R.A."/>
            <person name="Salamov A.A."/>
            <person name="Grigoriev I.V."/>
            <person name="Spatafora J.W."/>
            <person name="Berbee M.L."/>
        </authorList>
    </citation>
    <scope>NUCLEOTIDE SEQUENCE [LARGE SCALE GENOMIC DNA]</scope>
    <source>
        <strain evidence="1 2">NRRL 28638</strain>
    </source>
</reference>
<dbReference type="Proteomes" id="UP000070444">
    <property type="component" value="Unassembled WGS sequence"/>
</dbReference>
<dbReference type="EMBL" id="KQ964658">
    <property type="protein sequence ID" value="KXN67137.1"/>
    <property type="molecule type" value="Genomic_DNA"/>
</dbReference>
<gene>
    <name evidence="1" type="ORF">CONCODRAFT_10873</name>
</gene>
<proteinExistence type="predicted"/>
<evidence type="ECO:0008006" key="3">
    <source>
        <dbReference type="Google" id="ProtNLM"/>
    </source>
</evidence>
<protein>
    <recommendedName>
        <fullName evidence="3">RNI-like protein</fullName>
    </recommendedName>
</protein>
<name>A0A137NWK2_CONC2</name>
<organism evidence="1 2">
    <name type="scientific">Conidiobolus coronatus (strain ATCC 28846 / CBS 209.66 / NRRL 28638)</name>
    <name type="common">Delacroixia coronata</name>
    <dbReference type="NCBI Taxonomy" id="796925"/>
    <lineage>
        <taxon>Eukaryota</taxon>
        <taxon>Fungi</taxon>
        <taxon>Fungi incertae sedis</taxon>
        <taxon>Zoopagomycota</taxon>
        <taxon>Entomophthoromycotina</taxon>
        <taxon>Entomophthoromycetes</taxon>
        <taxon>Entomophthorales</taxon>
        <taxon>Ancylistaceae</taxon>
        <taxon>Conidiobolus</taxon>
    </lineage>
</organism>
<dbReference type="Gene3D" id="3.80.10.10">
    <property type="entry name" value="Ribonuclease Inhibitor"/>
    <property type="match status" value="1"/>
</dbReference>
<evidence type="ECO:0000313" key="2">
    <source>
        <dbReference type="Proteomes" id="UP000070444"/>
    </source>
</evidence>
<accession>A0A137NWK2</accession>
<evidence type="ECO:0000313" key="1">
    <source>
        <dbReference type="EMBL" id="KXN67137.1"/>
    </source>
</evidence>